<feature type="transmembrane region" description="Helical" evidence="2">
    <location>
        <begin position="984"/>
        <end position="1000"/>
    </location>
</feature>
<protein>
    <submittedName>
        <fullName evidence="3">Multidrug efflux pump subunit AcrB</fullName>
    </submittedName>
</protein>
<feature type="region of interest" description="Disordered" evidence="1">
    <location>
        <begin position="1056"/>
        <end position="1076"/>
    </location>
</feature>
<dbReference type="Gene3D" id="3.30.2090.10">
    <property type="entry name" value="Multidrug efflux transporter AcrB TolC docking domain, DN and DC subdomains"/>
    <property type="match status" value="2"/>
</dbReference>
<feature type="transmembrane region" description="Helical" evidence="2">
    <location>
        <begin position="533"/>
        <end position="559"/>
    </location>
</feature>
<accession>A0A1G7EHT6</accession>
<evidence type="ECO:0000256" key="1">
    <source>
        <dbReference type="SAM" id="MobiDB-lite"/>
    </source>
</evidence>
<dbReference type="InterPro" id="IPR001036">
    <property type="entry name" value="Acrflvin-R"/>
</dbReference>
<dbReference type="PRINTS" id="PR00702">
    <property type="entry name" value="ACRIFLAVINRP"/>
</dbReference>
<dbReference type="Gene3D" id="3.30.70.1320">
    <property type="entry name" value="Multidrug efflux transporter AcrB pore domain like"/>
    <property type="match status" value="1"/>
</dbReference>
<dbReference type="Pfam" id="PF00873">
    <property type="entry name" value="ACR_tran"/>
    <property type="match status" value="1"/>
</dbReference>
<keyword evidence="4" id="KW-1185">Reference proteome</keyword>
<dbReference type="PANTHER" id="PTHR32063">
    <property type="match status" value="1"/>
</dbReference>
<keyword evidence="2" id="KW-0472">Membrane</keyword>
<feature type="transmembrane region" description="Helical" evidence="2">
    <location>
        <begin position="363"/>
        <end position="382"/>
    </location>
</feature>
<feature type="transmembrane region" description="Helical" evidence="2">
    <location>
        <begin position="436"/>
        <end position="456"/>
    </location>
</feature>
<organism evidence="3 4">
    <name type="scientific">Kordiimonas lacus</name>
    <dbReference type="NCBI Taxonomy" id="637679"/>
    <lineage>
        <taxon>Bacteria</taxon>
        <taxon>Pseudomonadati</taxon>
        <taxon>Pseudomonadota</taxon>
        <taxon>Alphaproteobacteria</taxon>
        <taxon>Kordiimonadales</taxon>
        <taxon>Kordiimonadaceae</taxon>
        <taxon>Kordiimonas</taxon>
    </lineage>
</organism>
<dbReference type="Gene3D" id="3.30.70.1430">
    <property type="entry name" value="Multidrug efflux transporter AcrB pore domain"/>
    <property type="match status" value="2"/>
</dbReference>
<dbReference type="EMBL" id="FNAK01000008">
    <property type="protein sequence ID" value="SDE63117.1"/>
    <property type="molecule type" value="Genomic_DNA"/>
</dbReference>
<dbReference type="STRING" id="637679.GCA_001550055_00927"/>
<feature type="transmembrane region" description="Helical" evidence="2">
    <location>
        <begin position="1012"/>
        <end position="1038"/>
    </location>
</feature>
<feature type="transmembrane region" description="Helical" evidence="2">
    <location>
        <begin position="468"/>
        <end position="489"/>
    </location>
</feature>
<dbReference type="SUPFAM" id="SSF82866">
    <property type="entry name" value="Multidrug efflux transporter AcrB transmembrane domain"/>
    <property type="match status" value="2"/>
</dbReference>
<dbReference type="SUPFAM" id="SSF82714">
    <property type="entry name" value="Multidrug efflux transporter AcrB TolC docking domain, DN and DC subdomains"/>
    <property type="match status" value="2"/>
</dbReference>
<feature type="transmembrane region" description="Helical" evidence="2">
    <location>
        <begin position="337"/>
        <end position="357"/>
    </location>
</feature>
<proteinExistence type="predicted"/>
<dbReference type="GO" id="GO:0042910">
    <property type="term" value="F:xenobiotic transmembrane transporter activity"/>
    <property type="evidence" value="ECO:0007669"/>
    <property type="project" value="TreeGrafter"/>
</dbReference>
<feature type="transmembrane region" description="Helical" evidence="2">
    <location>
        <begin position="882"/>
        <end position="901"/>
    </location>
</feature>
<feature type="transmembrane region" description="Helical" evidence="2">
    <location>
        <begin position="932"/>
        <end position="955"/>
    </location>
</feature>
<keyword evidence="2" id="KW-1133">Transmembrane helix</keyword>
<evidence type="ECO:0000313" key="4">
    <source>
        <dbReference type="Proteomes" id="UP000183685"/>
    </source>
</evidence>
<keyword evidence="2" id="KW-0812">Transmembrane</keyword>
<dbReference type="Proteomes" id="UP000183685">
    <property type="component" value="Unassembled WGS sequence"/>
</dbReference>
<dbReference type="OrthoDB" id="174266at2"/>
<gene>
    <name evidence="3" type="ORF">SAMN04488071_3450</name>
</gene>
<feature type="transmembrane region" description="Helical" evidence="2">
    <location>
        <begin position="23"/>
        <end position="41"/>
    </location>
</feature>
<feature type="transmembrane region" description="Helical" evidence="2">
    <location>
        <begin position="908"/>
        <end position="926"/>
    </location>
</feature>
<dbReference type="InterPro" id="IPR027463">
    <property type="entry name" value="AcrB_DN_DC_subdom"/>
</dbReference>
<dbReference type="PANTHER" id="PTHR32063:SF33">
    <property type="entry name" value="RND SUPERFAMILY EFFLUX PUMP PERMEASE COMPONENT"/>
    <property type="match status" value="1"/>
</dbReference>
<name>A0A1G7EHT6_9PROT</name>
<feature type="transmembrane region" description="Helical" evidence="2">
    <location>
        <begin position="394"/>
        <end position="416"/>
    </location>
</feature>
<dbReference type="Gene3D" id="3.30.70.1440">
    <property type="entry name" value="Multidrug efflux transporter AcrB pore domain"/>
    <property type="match status" value="1"/>
</dbReference>
<dbReference type="Gene3D" id="1.20.1640.10">
    <property type="entry name" value="Multidrug efflux transporter AcrB transmembrane domain"/>
    <property type="match status" value="2"/>
</dbReference>
<reference evidence="3 4" key="1">
    <citation type="submission" date="2016-10" db="EMBL/GenBank/DDBJ databases">
        <authorList>
            <person name="de Groot N.N."/>
        </authorList>
    </citation>
    <scope>NUCLEOTIDE SEQUENCE [LARGE SCALE GENOMIC DNA]</scope>
    <source>
        <strain evidence="3 4">CGMCC 1.9109</strain>
    </source>
</reference>
<sequence length="1076" mass="116314">MSDERIEAGGVMGLVARFLENPVMTNLLMVFFIVGGLMTAITMRSEVFPTVDVGTISVSVQYPGATPLEVEDSITRRIEEAVLGVNGVERVRSYAYENRGALTLELEDFVDAYRVKDEVEAAIDSLVDFPPGNAEKPIVTVTQSLSNVLTLVLVGQVGEGEMRETAELLERDLLALDAVSAITIRGARAKEISIELSEDTLRKYDLTFKQVADAIRNSSIELSGGAIKSGDGEILLRTDAKARVGDEFERIMIRSTSTGDIVRLSDVATVTDGFADEPLINEYNGSPAIFLDILRNESADILDVKRKVVDYVNTVPLQEGIAVLVFRDQTEILADRISLLTSNALLGFALVFLLLVATLDFKLAFWVAMGIPISFLGGFLIFGSMGITLNMVTLFALIVVIGIVVDDAIVVGENIYAEQQHGFHESRAAFEGVKNIYAPVLVGVLTTMAAFAPLLFQTGTFAKITRPIPVAVIAILAVSLIEAFFILPMHLRHENRWSKGLLRTIQQKVARGLDAFAIGPLQRMIVRTSRYRYATVAATVGLVMISFSLVGVGIVRVVFFPNIEGTEISAKLALPNGAPFEATVEAMDQLQTALDKVAAEIKAESGETVINATSVTIGARYNQVTGPGAVSSALTASHLGQMSVELVPTDDRSYSARDIGRRWEQAVGQIPGAETLTFASTIGPQSVDVGYELAHDDQHELEAAAADLADQIALIGGVGQIDAGLDLGKRQFEFTLTDLGLASGIKPTDLARQLRQAYFGEEVQRIQRGREEVKVYVRYPAEMRHSLERLEDVRIRLPDGSGVPLALVADLKEGRSPTSIERVNGRRVLTVTADVDEAITTPNVVNELIQGEILPGLMEKHLGLRWQLEGASREQSEDFQSLFRGFILAVIVIYALVATQLKSYLQPAIILVSIPLGIAGAIYGHMTLGHDLSFVSLFGVVALAGVVVNASVVLIDRYNTELREPGATAIDAAVRATLRRFRPIALTTITTALGLLPIISETSPQAQFLIPMAVSLATGLVFSSFVMLFALPALILVIEDIRGFFSHEHRMAALGHDGVPDQNGAGPDKPSPDAVE</sequence>
<dbReference type="RefSeq" id="WP_082714786.1">
    <property type="nucleotide sequence ID" value="NZ_FNAK01000008.1"/>
</dbReference>
<dbReference type="AlphaFoldDB" id="A0A1G7EHT6"/>
<evidence type="ECO:0000256" key="2">
    <source>
        <dbReference type="SAM" id="Phobius"/>
    </source>
</evidence>
<dbReference type="SUPFAM" id="SSF82693">
    <property type="entry name" value="Multidrug efflux transporter AcrB pore domain, PN1, PN2, PC1 and PC2 subdomains"/>
    <property type="match status" value="1"/>
</dbReference>
<evidence type="ECO:0000313" key="3">
    <source>
        <dbReference type="EMBL" id="SDE63117.1"/>
    </source>
</evidence>
<dbReference type="GO" id="GO:0005886">
    <property type="term" value="C:plasma membrane"/>
    <property type="evidence" value="ECO:0007669"/>
    <property type="project" value="TreeGrafter"/>
</dbReference>